<dbReference type="GeneID" id="94030198"/>
<dbReference type="AlphaFoldDB" id="A0A2K9HEL5"/>
<dbReference type="EMBL" id="FZNZ01000010">
    <property type="protein sequence ID" value="SNR78767.1"/>
    <property type="molecule type" value="Genomic_DNA"/>
</dbReference>
<dbReference type="KEGG" id="pje:CRM71_12605"/>
<proteinExistence type="predicted"/>
<accession>A0A2K9HEL5</accession>
<sequence length="227" mass="26501">MKHLILILLTALYCTCCNAQKDKEATTMKTTERFDVQYYKSKIKEVNGKDGDNSFAIYVDRDSTQVKVYFDKDYDALVTIPPFTYYKEVRIFHKNGVLMESGKRFFCSSIDIGIWREYDKQGKLIKETDEDKKFEKLRLKPINILRWLEKEGYIDRKTGKGQEKFVKQGDEPSIRISFGKISASNAKFEKDSILWTITITDKGGDITYTWNAKNGELLRKEMFLAIE</sequence>
<dbReference type="Proteomes" id="UP000198427">
    <property type="component" value="Unassembled WGS sequence"/>
</dbReference>
<reference evidence="1 2" key="1">
    <citation type="submission" date="2017-06" db="EMBL/GenBank/DDBJ databases">
        <authorList>
            <person name="Varghese N."/>
            <person name="Submissions S."/>
        </authorList>
    </citation>
    <scope>NUCLEOTIDE SEQUENCE [LARGE SCALE GENOMIC DNA]</scope>
    <source>
        <strain evidence="1 2">DSM 26989</strain>
    </source>
</reference>
<name>A0A2K9HEL5_9BACT</name>
<gene>
    <name evidence="1" type="ORF">SAMN06265364_11087</name>
</gene>
<evidence type="ECO:0000313" key="1">
    <source>
        <dbReference type="EMBL" id="SNR78767.1"/>
    </source>
</evidence>
<keyword evidence="2" id="KW-1185">Reference proteome</keyword>
<protein>
    <submittedName>
        <fullName evidence="1">Uncharacterized protein</fullName>
    </submittedName>
</protein>
<dbReference type="RefSeq" id="WP_089365972.1">
    <property type="nucleotide sequence ID" value="NZ_CP023864.1"/>
</dbReference>
<dbReference type="OrthoDB" id="1274094at2"/>
<organism evidence="1 2">
    <name type="scientific">Prevotella jejuni</name>
    <dbReference type="NCBI Taxonomy" id="1177574"/>
    <lineage>
        <taxon>Bacteria</taxon>
        <taxon>Pseudomonadati</taxon>
        <taxon>Bacteroidota</taxon>
        <taxon>Bacteroidia</taxon>
        <taxon>Bacteroidales</taxon>
        <taxon>Prevotellaceae</taxon>
        <taxon>Prevotella</taxon>
    </lineage>
</organism>
<comment type="caution">
    <text evidence="1">The sequence shown here is derived from an EMBL/GenBank/DDBJ whole genome shotgun (WGS) entry which is preliminary data.</text>
</comment>
<evidence type="ECO:0000313" key="2">
    <source>
        <dbReference type="Proteomes" id="UP000198427"/>
    </source>
</evidence>